<evidence type="ECO:0000313" key="7">
    <source>
        <dbReference type="RefSeq" id="XP_060542305.1"/>
    </source>
</evidence>
<sequence length="412" mass="45810">MGEEILPKTIPHLHNREERSGCYLPSPETGPCKQAKPQHMKPHLFQFTEKYVSMEPVPGAQKDKPSEIKMVVEKPTTSSVAQLAGKFQEQSSVSGKEVPAPKPVRRKPPCSLPLHTNKMELGQNGELKPSPNASRPIRVKPKSSPLIEKMQANLALAPTSMLPGASPKSPGLKTMMSPFNSPPVTPVSPKTHSSIPDESPVSFEQPPEGTHLQFYNKVRTRGSIKRRPPSRRFRKSQSEYGDDLDLGGTVLPQENGSKTEEKEEVDVFMDNNKCIKSSPAPEGGVDNQKKQNQVASDEKSQSVLQSSGSENKEKEVDTEKVTKFKESQEDKTQQNLSEERPSKTVNNEKEKNADTDIAEDTKRKPQNYNASDMENTYKEKKEKKINGSEDSHHESSRQDTGTSQPTADMKLF</sequence>
<evidence type="ECO:0000313" key="4">
    <source>
        <dbReference type="RefSeq" id="XP_034269764.1"/>
    </source>
</evidence>
<feature type="compositionally biased region" description="Basic and acidic residues" evidence="1">
    <location>
        <begin position="310"/>
        <end position="363"/>
    </location>
</feature>
<keyword evidence="3" id="KW-1185">Reference proteome</keyword>
<dbReference type="KEGG" id="pgut:117663597"/>
<evidence type="ECO:0000313" key="6">
    <source>
        <dbReference type="RefSeq" id="XP_060542303.1"/>
    </source>
</evidence>
<feature type="compositionally biased region" description="Basic and acidic residues" evidence="1">
    <location>
        <begin position="375"/>
        <end position="397"/>
    </location>
</feature>
<organism evidence="3 5">
    <name type="scientific">Pantherophis guttatus</name>
    <name type="common">Corn snake</name>
    <name type="synonym">Elaphe guttata</name>
    <dbReference type="NCBI Taxonomy" id="94885"/>
    <lineage>
        <taxon>Eukaryota</taxon>
        <taxon>Metazoa</taxon>
        <taxon>Chordata</taxon>
        <taxon>Craniata</taxon>
        <taxon>Vertebrata</taxon>
        <taxon>Euteleostomi</taxon>
        <taxon>Lepidosauria</taxon>
        <taxon>Squamata</taxon>
        <taxon>Bifurcata</taxon>
        <taxon>Unidentata</taxon>
        <taxon>Episquamata</taxon>
        <taxon>Toxicofera</taxon>
        <taxon>Serpentes</taxon>
        <taxon>Colubroidea</taxon>
        <taxon>Colubridae</taxon>
        <taxon>Colubrinae</taxon>
        <taxon>Pantherophis</taxon>
    </lineage>
</organism>
<dbReference type="OMA" id="AMVSPFN"/>
<feature type="compositionally biased region" description="Basic residues" evidence="1">
    <location>
        <begin position="218"/>
        <end position="235"/>
    </location>
</feature>
<dbReference type="CTD" id="92241"/>
<dbReference type="RefSeq" id="XP_060542303.1">
    <property type="nucleotide sequence ID" value="XM_060686320.1"/>
</dbReference>
<feature type="compositionally biased region" description="Polar residues" evidence="1">
    <location>
        <begin position="290"/>
        <end position="309"/>
    </location>
</feature>
<evidence type="ECO:0000313" key="5">
    <source>
        <dbReference type="RefSeq" id="XP_034269771.1"/>
    </source>
</evidence>
<feature type="region of interest" description="Disordered" evidence="1">
    <location>
        <begin position="158"/>
        <end position="412"/>
    </location>
</feature>
<proteinExistence type="predicted"/>
<reference evidence="4 5" key="1">
    <citation type="submission" date="2025-04" db="UniProtKB">
        <authorList>
            <consortium name="RefSeq"/>
        </authorList>
    </citation>
    <scope>IDENTIFICATION</scope>
    <source>
        <tissue evidence="4 5">Blood</tissue>
    </source>
</reference>
<evidence type="ECO:0000313" key="3">
    <source>
        <dbReference type="Proteomes" id="UP001652622"/>
    </source>
</evidence>
<dbReference type="InterPro" id="IPR029341">
    <property type="entry name" value="FAM21/CAPZIP"/>
</dbReference>
<feature type="region of interest" description="Disordered" evidence="1">
    <location>
        <begin position="1"/>
        <end position="20"/>
    </location>
</feature>
<dbReference type="Pfam" id="PF15255">
    <property type="entry name" value="CAP-ZIP_m"/>
    <property type="match status" value="1"/>
</dbReference>
<dbReference type="OrthoDB" id="9450049at2759"/>
<evidence type="ECO:0000259" key="2">
    <source>
        <dbReference type="Pfam" id="PF15255"/>
    </source>
</evidence>
<protein>
    <submittedName>
        <fullName evidence="4 5">CapZ-interacting protein isoform X1</fullName>
    </submittedName>
</protein>
<feature type="domain" description="FAM21/CAPZIP" evidence="2">
    <location>
        <begin position="136"/>
        <end position="238"/>
    </location>
</feature>
<name>A0A6P9BNG3_PANGU</name>
<dbReference type="RefSeq" id="XP_034269764.1">
    <property type="nucleotide sequence ID" value="XM_034413873.1"/>
</dbReference>
<accession>A0A6P9BNG3</accession>
<evidence type="ECO:0000256" key="1">
    <source>
        <dbReference type="SAM" id="MobiDB-lite"/>
    </source>
</evidence>
<dbReference type="GeneID" id="117663597"/>
<dbReference type="RefSeq" id="XP_034269771.1">
    <property type="nucleotide sequence ID" value="XM_034413880.1"/>
</dbReference>
<feature type="region of interest" description="Disordered" evidence="1">
    <location>
        <begin position="85"/>
        <end position="144"/>
    </location>
</feature>
<dbReference type="AlphaFoldDB" id="A0A6P9BNG3"/>
<dbReference type="Proteomes" id="UP001652622">
    <property type="component" value="Unplaced"/>
</dbReference>
<gene>
    <name evidence="4 5 6 7" type="primary">RCSD1</name>
</gene>
<dbReference type="RefSeq" id="XP_060542305.1">
    <property type="nucleotide sequence ID" value="XM_060686322.1"/>
</dbReference>